<dbReference type="Gene3D" id="3.20.20.150">
    <property type="entry name" value="Divalent-metal-dependent TIM barrel enzymes"/>
    <property type="match status" value="1"/>
</dbReference>
<organism evidence="2 3">
    <name type="scientific">Egicoccus halophilus</name>
    <dbReference type="NCBI Taxonomy" id="1670830"/>
    <lineage>
        <taxon>Bacteria</taxon>
        <taxon>Bacillati</taxon>
        <taxon>Actinomycetota</taxon>
        <taxon>Nitriliruptoria</taxon>
        <taxon>Egicoccales</taxon>
        <taxon>Egicoccaceae</taxon>
        <taxon>Egicoccus</taxon>
    </lineage>
</organism>
<reference evidence="2" key="1">
    <citation type="journal article" date="2014" name="Int. J. Syst. Evol. Microbiol.">
        <title>Complete genome sequence of Corynebacterium casei LMG S-19264T (=DSM 44701T), isolated from a smear-ripened cheese.</title>
        <authorList>
            <consortium name="US DOE Joint Genome Institute (JGI-PGF)"/>
            <person name="Walter F."/>
            <person name="Albersmeier A."/>
            <person name="Kalinowski J."/>
            <person name="Ruckert C."/>
        </authorList>
    </citation>
    <scope>NUCLEOTIDE SEQUENCE</scope>
    <source>
        <strain evidence="2">CGMCC 1.14988</strain>
    </source>
</reference>
<keyword evidence="3" id="KW-1185">Reference proteome</keyword>
<feature type="domain" description="Xylose isomerase-like TIM barrel" evidence="1">
    <location>
        <begin position="23"/>
        <end position="276"/>
    </location>
</feature>
<protein>
    <submittedName>
        <fullName evidence="2">Xylose isomerase</fullName>
    </submittedName>
</protein>
<dbReference type="InterPro" id="IPR013022">
    <property type="entry name" value="Xyl_isomerase-like_TIM-brl"/>
</dbReference>
<name>A0A8J3ABP0_9ACTN</name>
<dbReference type="InterPro" id="IPR036237">
    <property type="entry name" value="Xyl_isomerase-like_sf"/>
</dbReference>
<dbReference type="EMBL" id="BMHA01000001">
    <property type="protein sequence ID" value="GGI03455.1"/>
    <property type="molecule type" value="Genomic_DNA"/>
</dbReference>
<evidence type="ECO:0000313" key="2">
    <source>
        <dbReference type="EMBL" id="GGI03455.1"/>
    </source>
</evidence>
<proteinExistence type="predicted"/>
<evidence type="ECO:0000259" key="1">
    <source>
        <dbReference type="Pfam" id="PF01261"/>
    </source>
</evidence>
<dbReference type="AlphaFoldDB" id="A0A8J3ABP0"/>
<dbReference type="GO" id="GO:0016853">
    <property type="term" value="F:isomerase activity"/>
    <property type="evidence" value="ECO:0007669"/>
    <property type="project" value="UniProtKB-KW"/>
</dbReference>
<dbReference type="Proteomes" id="UP000650511">
    <property type="component" value="Unassembled WGS sequence"/>
</dbReference>
<dbReference type="InterPro" id="IPR050312">
    <property type="entry name" value="IolE/XylAMocC-like"/>
</dbReference>
<evidence type="ECO:0000313" key="3">
    <source>
        <dbReference type="Proteomes" id="UP000650511"/>
    </source>
</evidence>
<reference evidence="2" key="2">
    <citation type="submission" date="2020-09" db="EMBL/GenBank/DDBJ databases">
        <authorList>
            <person name="Sun Q."/>
            <person name="Zhou Y."/>
        </authorList>
    </citation>
    <scope>NUCLEOTIDE SEQUENCE</scope>
    <source>
        <strain evidence="2">CGMCC 1.14988</strain>
    </source>
</reference>
<keyword evidence="2" id="KW-0413">Isomerase</keyword>
<gene>
    <name evidence="2" type="ORF">GCM10011354_04120</name>
</gene>
<dbReference type="RefSeq" id="WP_205745401.1">
    <property type="nucleotide sequence ID" value="NZ_BMHA01000001.1"/>
</dbReference>
<comment type="caution">
    <text evidence="2">The sequence shown here is derived from an EMBL/GenBank/DDBJ whole genome shotgun (WGS) entry which is preliminary data.</text>
</comment>
<accession>A0A8J3ABP0</accession>
<dbReference type="PANTHER" id="PTHR12110:SF52">
    <property type="entry name" value="XYLOSE ISOMERASE"/>
    <property type="match status" value="1"/>
</dbReference>
<dbReference type="Pfam" id="PF01261">
    <property type="entry name" value="AP_endonuc_2"/>
    <property type="match status" value="1"/>
</dbReference>
<dbReference type="PANTHER" id="PTHR12110">
    <property type="entry name" value="HYDROXYPYRUVATE ISOMERASE"/>
    <property type="match status" value="1"/>
</dbReference>
<dbReference type="SUPFAM" id="SSF51658">
    <property type="entry name" value="Xylose isomerase-like"/>
    <property type="match status" value="1"/>
</dbReference>
<sequence>MSGLTFAYGTNGLSDHRLGEALHLLAEHGYTGVALTLDHAHLDPLADDLAVRVRAVRRELEAHGLAVAVETGGRFVLDPARKHEPTLLHDAAGRDRRLALLHTAIDVAAELGSDVVHLWSGRTPAGTPSALAWSRLVAGVADLLTHAERSGVTLAVEPEPGMLLDRLAGFRRLRQELGEHPRLGLTYDLGHGVCLEDAPVADGILAMADVLRHVQIEDMRRGVHEHLPFGEGELDLPAALSALHDIDYRGLVAVELPRHGHTAHTMVPQAIAALRAADREVARR</sequence>